<dbReference type="EMBL" id="JACCBY010000003">
    <property type="protein sequence ID" value="NYD90616.1"/>
    <property type="molecule type" value="Genomic_DNA"/>
</dbReference>
<proteinExistence type="predicted"/>
<keyword evidence="2" id="KW-0812">Transmembrane</keyword>
<evidence type="ECO:0000313" key="3">
    <source>
        <dbReference type="EMBL" id="NYD90616.1"/>
    </source>
</evidence>
<keyword evidence="2" id="KW-1133">Transmembrane helix</keyword>
<dbReference type="Proteomes" id="UP000517753">
    <property type="component" value="Unassembled WGS sequence"/>
</dbReference>
<keyword evidence="4" id="KW-1185">Reference proteome</keyword>
<reference evidence="3 4" key="1">
    <citation type="submission" date="2020-07" db="EMBL/GenBank/DDBJ databases">
        <authorList>
            <person name="Partida-Martinez L."/>
            <person name="Huntemann M."/>
            <person name="Clum A."/>
            <person name="Wang J."/>
            <person name="Palaniappan K."/>
            <person name="Ritter S."/>
            <person name="Chen I.-M."/>
            <person name="Stamatis D."/>
            <person name="Reddy T."/>
            <person name="O'Malley R."/>
            <person name="Daum C."/>
            <person name="Shapiro N."/>
            <person name="Ivanova N."/>
            <person name="Kyrpides N."/>
            <person name="Woyke T."/>
        </authorList>
    </citation>
    <scope>NUCLEOTIDE SEQUENCE [LARGE SCALE GENOMIC DNA]</scope>
    <source>
        <strain evidence="3 4">AS2.3</strain>
    </source>
</reference>
<evidence type="ECO:0000256" key="1">
    <source>
        <dbReference type="SAM" id="MobiDB-lite"/>
    </source>
</evidence>
<comment type="caution">
    <text evidence="3">The sequence shown here is derived from an EMBL/GenBank/DDBJ whole genome shotgun (WGS) entry which is preliminary data.</text>
</comment>
<reference evidence="3 4" key="2">
    <citation type="submission" date="2020-08" db="EMBL/GenBank/DDBJ databases">
        <title>The Agave Microbiome: Exploring the role of microbial communities in plant adaptations to desert environments.</title>
        <authorList>
            <person name="Partida-Martinez L.P."/>
        </authorList>
    </citation>
    <scope>NUCLEOTIDE SEQUENCE [LARGE SCALE GENOMIC DNA]</scope>
    <source>
        <strain evidence="3 4">AS2.3</strain>
    </source>
</reference>
<organism evidence="3 4">
    <name type="scientific">Sphingomonas melonis</name>
    <dbReference type="NCBI Taxonomy" id="152682"/>
    <lineage>
        <taxon>Bacteria</taxon>
        <taxon>Pseudomonadati</taxon>
        <taxon>Pseudomonadota</taxon>
        <taxon>Alphaproteobacteria</taxon>
        <taxon>Sphingomonadales</taxon>
        <taxon>Sphingomonadaceae</taxon>
        <taxon>Sphingomonas</taxon>
    </lineage>
</organism>
<feature type="compositionally biased region" description="Pro residues" evidence="1">
    <location>
        <begin position="55"/>
        <end position="65"/>
    </location>
</feature>
<name>A0A7Y9FR12_9SPHN</name>
<dbReference type="AlphaFoldDB" id="A0A7Y9FR12"/>
<protein>
    <submittedName>
        <fullName evidence="3">Uncharacterized protein</fullName>
    </submittedName>
</protein>
<gene>
    <name evidence="3" type="ORF">HD841_002413</name>
</gene>
<feature type="region of interest" description="Disordered" evidence="1">
    <location>
        <begin position="40"/>
        <end position="65"/>
    </location>
</feature>
<accession>A0A7Y9FR12</accession>
<evidence type="ECO:0000313" key="4">
    <source>
        <dbReference type="Proteomes" id="UP000517753"/>
    </source>
</evidence>
<evidence type="ECO:0000256" key="2">
    <source>
        <dbReference type="SAM" id="Phobius"/>
    </source>
</evidence>
<keyword evidence="2" id="KW-0472">Membrane</keyword>
<feature type="transmembrane region" description="Helical" evidence="2">
    <location>
        <begin position="15"/>
        <end position="32"/>
    </location>
</feature>
<sequence>MADDRWRPDPMIDNLSLAITHGLMLLAAWLLLKRPDLDSEAPPPRHWRGRGRPAETPPADSPPGA</sequence>